<gene>
    <name evidence="2" type="ORF">C1877_00710</name>
</gene>
<dbReference type="InterPro" id="IPR045751">
    <property type="entry name" value="DUF6179"/>
</dbReference>
<reference evidence="2 3" key="1">
    <citation type="journal article" date="2018" name="Elife">
        <title>Discovery and characterization of a prevalent human gut bacterial enzyme sufficient for the inactivation of a family of plant toxins.</title>
        <authorList>
            <person name="Koppel N."/>
            <person name="Bisanz J.E."/>
            <person name="Pandelia M.E."/>
            <person name="Turnbaugh P.J."/>
            <person name="Balskus E.P."/>
        </authorList>
    </citation>
    <scope>NUCLEOTIDE SEQUENCE [LARGE SCALE GENOMIC DNA]</scope>
    <source>
        <strain evidence="2 3">3C</strain>
    </source>
</reference>
<name>A0A369M5U3_9ACTN</name>
<dbReference type="AlphaFoldDB" id="A0A369M5U3"/>
<dbReference type="RefSeq" id="WP_114568090.1">
    <property type="nucleotide sequence ID" value="NZ_CABMMS010000001.1"/>
</dbReference>
<dbReference type="Proteomes" id="UP000254000">
    <property type="component" value="Unassembled WGS sequence"/>
</dbReference>
<feature type="region of interest" description="Disordered" evidence="1">
    <location>
        <begin position="1"/>
        <end position="34"/>
    </location>
</feature>
<accession>A0A369M5U3</accession>
<proteinExistence type="predicted"/>
<evidence type="ECO:0000313" key="3">
    <source>
        <dbReference type="Proteomes" id="UP000254000"/>
    </source>
</evidence>
<evidence type="ECO:0000256" key="1">
    <source>
        <dbReference type="SAM" id="MobiDB-lite"/>
    </source>
</evidence>
<comment type="caution">
    <text evidence="2">The sequence shown here is derived from an EMBL/GenBank/DDBJ whole genome shotgun (WGS) entry which is preliminary data.</text>
</comment>
<dbReference type="EMBL" id="PPTS01000001">
    <property type="protein sequence ID" value="RDB67000.1"/>
    <property type="molecule type" value="Genomic_DNA"/>
</dbReference>
<sequence>MGGEARQVVGTRDAGATREAGERTQGLGPMAAAGGEPAHAASSVEYVQLALWQVLAKQVALYTMGESSSLPEYDAHRLLASACFVLGVDPDDPCSDAALVQALATEGPEAVFERAVAQVEREAARTEALWKDACLSAPLLESIALKDTLESLRGFRARYVPRFFAHEVPADIDYPLAQPVPESLQGVDYVNAYLERLLMENRFLQRFDVGRCRRLLRAVHPQYGELILNLFEPVAANAVGCALAGCDVRGLQLDEAGYVRIADGLAGCAPRVLARKLEEAADAACDDLAINDGPMRASVRRLAGQLAPRVATALRCRSLEGVFVRWG</sequence>
<dbReference type="GeneID" id="78358242"/>
<dbReference type="OrthoDB" id="3173587at2"/>
<dbReference type="Pfam" id="PF19677">
    <property type="entry name" value="DUF6179"/>
    <property type="match status" value="1"/>
</dbReference>
<organism evidence="2 3">
    <name type="scientific">Gordonibacter pamelaeae</name>
    <dbReference type="NCBI Taxonomy" id="471189"/>
    <lineage>
        <taxon>Bacteria</taxon>
        <taxon>Bacillati</taxon>
        <taxon>Actinomycetota</taxon>
        <taxon>Coriobacteriia</taxon>
        <taxon>Eggerthellales</taxon>
        <taxon>Eggerthellaceae</taxon>
        <taxon>Gordonibacter</taxon>
    </lineage>
</organism>
<protein>
    <submittedName>
        <fullName evidence="2">Uncharacterized protein</fullName>
    </submittedName>
</protein>
<keyword evidence="3" id="KW-1185">Reference proteome</keyword>
<evidence type="ECO:0000313" key="2">
    <source>
        <dbReference type="EMBL" id="RDB67000.1"/>
    </source>
</evidence>